<dbReference type="GO" id="GO:0004672">
    <property type="term" value="F:protein kinase activity"/>
    <property type="evidence" value="ECO:0007669"/>
    <property type="project" value="InterPro"/>
</dbReference>
<evidence type="ECO:0000256" key="6">
    <source>
        <dbReference type="SAM" id="SignalP"/>
    </source>
</evidence>
<keyword evidence="9" id="KW-1185">Reference proteome</keyword>
<dbReference type="PROSITE" id="PS50011">
    <property type="entry name" value="PROTEIN_KINASE_DOM"/>
    <property type="match status" value="1"/>
</dbReference>
<organism evidence="8 9">
    <name type="scientific">Hibiscus syriacus</name>
    <name type="common">Rose of Sharon</name>
    <dbReference type="NCBI Taxonomy" id="106335"/>
    <lineage>
        <taxon>Eukaryota</taxon>
        <taxon>Viridiplantae</taxon>
        <taxon>Streptophyta</taxon>
        <taxon>Embryophyta</taxon>
        <taxon>Tracheophyta</taxon>
        <taxon>Spermatophyta</taxon>
        <taxon>Magnoliopsida</taxon>
        <taxon>eudicotyledons</taxon>
        <taxon>Gunneridae</taxon>
        <taxon>Pentapetalae</taxon>
        <taxon>rosids</taxon>
        <taxon>malvids</taxon>
        <taxon>Malvales</taxon>
        <taxon>Malvaceae</taxon>
        <taxon>Malvoideae</taxon>
        <taxon>Hibiscus</taxon>
    </lineage>
</organism>
<keyword evidence="4" id="KW-1133">Transmembrane helix</keyword>
<proteinExistence type="predicted"/>
<evidence type="ECO:0000256" key="4">
    <source>
        <dbReference type="ARBA" id="ARBA00022989"/>
    </source>
</evidence>
<dbReference type="GO" id="GO:0016020">
    <property type="term" value="C:membrane"/>
    <property type="evidence" value="ECO:0007669"/>
    <property type="project" value="UniProtKB-SubCell"/>
</dbReference>
<evidence type="ECO:0000259" key="7">
    <source>
        <dbReference type="PROSITE" id="PS50011"/>
    </source>
</evidence>
<dbReference type="SUPFAM" id="SSF56112">
    <property type="entry name" value="Protein kinase-like (PK-like)"/>
    <property type="match status" value="1"/>
</dbReference>
<reference evidence="8" key="1">
    <citation type="submission" date="2019-09" db="EMBL/GenBank/DDBJ databases">
        <title>Draft genome information of white flower Hibiscus syriacus.</title>
        <authorList>
            <person name="Kim Y.-M."/>
        </authorList>
    </citation>
    <scope>NUCLEOTIDE SEQUENCE [LARGE SCALE GENOMIC DNA]</scope>
    <source>
        <strain evidence="8">YM2019G1</strain>
    </source>
</reference>
<keyword evidence="3 6" id="KW-0732">Signal</keyword>
<evidence type="ECO:0000256" key="3">
    <source>
        <dbReference type="ARBA" id="ARBA00022729"/>
    </source>
</evidence>
<evidence type="ECO:0000256" key="1">
    <source>
        <dbReference type="ARBA" id="ARBA00004167"/>
    </source>
</evidence>
<dbReference type="InterPro" id="IPR000719">
    <property type="entry name" value="Prot_kinase_dom"/>
</dbReference>
<keyword evidence="2" id="KW-0812">Transmembrane</keyword>
<feature type="signal peptide" evidence="6">
    <location>
        <begin position="1"/>
        <end position="30"/>
    </location>
</feature>
<gene>
    <name evidence="8" type="ORF">F3Y22_tig00110328pilonHSYRG00696</name>
</gene>
<dbReference type="Proteomes" id="UP000436088">
    <property type="component" value="Unassembled WGS sequence"/>
</dbReference>
<evidence type="ECO:0000256" key="2">
    <source>
        <dbReference type="ARBA" id="ARBA00022692"/>
    </source>
</evidence>
<evidence type="ECO:0000256" key="5">
    <source>
        <dbReference type="ARBA" id="ARBA00023136"/>
    </source>
</evidence>
<name>A0A6A3B2L2_HIBSY</name>
<keyword evidence="5" id="KW-0472">Membrane</keyword>
<dbReference type="PANTHER" id="PTHR47974">
    <property type="entry name" value="OS07G0415500 PROTEIN"/>
    <property type="match status" value="1"/>
</dbReference>
<dbReference type="InterPro" id="IPR011009">
    <property type="entry name" value="Kinase-like_dom_sf"/>
</dbReference>
<protein>
    <recommendedName>
        <fullName evidence="7">Protein kinase domain-containing protein</fullName>
    </recommendedName>
</protein>
<dbReference type="PROSITE" id="PS00108">
    <property type="entry name" value="PROTEIN_KINASE_ST"/>
    <property type="match status" value="1"/>
</dbReference>
<feature type="domain" description="Protein kinase" evidence="7">
    <location>
        <begin position="1"/>
        <end position="243"/>
    </location>
</feature>
<dbReference type="PANTHER" id="PTHR47974:SF3">
    <property type="entry name" value="RECEPTOR-LIKE SERINE_THREONINE-PROTEIN KINASE"/>
    <property type="match status" value="1"/>
</dbReference>
<dbReference type="GO" id="GO:0005524">
    <property type="term" value="F:ATP binding"/>
    <property type="evidence" value="ECO:0007669"/>
    <property type="project" value="InterPro"/>
</dbReference>
<dbReference type="Gene3D" id="1.10.510.10">
    <property type="entry name" value="Transferase(Phosphotransferase) domain 1"/>
    <property type="match status" value="1"/>
</dbReference>
<dbReference type="EMBL" id="VEPZ02000934">
    <property type="protein sequence ID" value="KAE8709857.1"/>
    <property type="molecule type" value="Genomic_DNA"/>
</dbReference>
<dbReference type="AlphaFoldDB" id="A0A6A3B2L2"/>
<dbReference type="InterPro" id="IPR008271">
    <property type="entry name" value="Ser/Thr_kinase_AS"/>
</dbReference>
<accession>A0A6A3B2L2</accession>
<comment type="subcellular location">
    <subcellularLocation>
        <location evidence="1">Membrane</location>
        <topology evidence="1">Single-pass membrane protein</topology>
    </subcellularLocation>
</comment>
<dbReference type="Pfam" id="PF00069">
    <property type="entry name" value="Pkinase"/>
    <property type="match status" value="1"/>
</dbReference>
<evidence type="ECO:0000313" key="9">
    <source>
        <dbReference type="Proteomes" id="UP000436088"/>
    </source>
</evidence>
<comment type="caution">
    <text evidence="8">The sequence shown here is derived from an EMBL/GenBank/DDBJ whole genome shotgun (WGS) entry which is preliminary data.</text>
</comment>
<evidence type="ECO:0000313" key="8">
    <source>
        <dbReference type="EMBL" id="KAE8709857.1"/>
    </source>
</evidence>
<sequence length="243" mass="27874">MISSGITTSRSVSRFAMILVFLFNIDISQKMVAIAVIQNGNCVMAIVTIATNQTKQLERSYVKKTGHGSLNILIWEKSRRTVEHDRIWVPCCCNWLQKIQKATQGFHEEIIGGGGVVYKGVLPDQQIDAMKTKQGKHKLLVYEHMENGSSADSLTSNSLYWKKRFDNEVGTRKGLAYLHEERLEWVLHCDVKPHNILLDYTCQPKVSDFGLSKLLNRDSPKGWRFSKFRSRPIQDSWQQMLED</sequence>
<feature type="chain" id="PRO_5025484611" description="Protein kinase domain-containing protein" evidence="6">
    <location>
        <begin position="31"/>
        <end position="243"/>
    </location>
</feature>